<accession>A0A0C4EH98</accession>
<keyword evidence="1" id="KW-0732">Signal</keyword>
<reference evidence="3" key="4">
    <citation type="submission" date="2025-05" db="UniProtKB">
        <authorList>
            <consortium name="EnsemblFungi"/>
        </authorList>
    </citation>
    <scope>IDENTIFICATION</scope>
    <source>
        <strain evidence="3">isolate 1-1 / race 1 (BBBD)</strain>
    </source>
</reference>
<dbReference type="OMA" id="FEYNWAS"/>
<sequence length="229" mass="25000">MSLRMIHLAIALVVAASSFSYAAELQTKSSMQPLSIKSVHDNPDMYLIQTFSIGYLGSKAHATVDIYADKSLAKRDTKPVTEDPQPKKEIPGITKPLDLTPAKCTSKVCFPGSYEPPLKTDCDALVEAQVYYSIGSLRIKPGWTVLVHAGTCVVVFQHPVGKAENNLTFEYNWASLGQIIIDIQKKCDKPEALSIGGACKIDSYLKYNFENVLISVQRYIAPTTPAAGS</sequence>
<evidence type="ECO:0000313" key="3">
    <source>
        <dbReference type="EnsemblFungi" id="PTTG_00114-t43_1-p1"/>
    </source>
</evidence>
<dbReference type="EnsemblFungi" id="PTTG_00114-t43_1">
    <property type="protein sequence ID" value="PTTG_00114-t43_1-p1"/>
    <property type="gene ID" value="PTTG_00114"/>
</dbReference>
<reference evidence="2" key="1">
    <citation type="submission" date="2009-11" db="EMBL/GenBank/DDBJ databases">
        <authorList>
            <consortium name="The Broad Institute Genome Sequencing Platform"/>
            <person name="Ward D."/>
            <person name="Feldgarden M."/>
            <person name="Earl A."/>
            <person name="Young S.K."/>
            <person name="Zeng Q."/>
            <person name="Koehrsen M."/>
            <person name="Alvarado L."/>
            <person name="Berlin A."/>
            <person name="Bochicchio J."/>
            <person name="Borenstein D."/>
            <person name="Chapman S.B."/>
            <person name="Chen Z."/>
            <person name="Engels R."/>
            <person name="Freedman E."/>
            <person name="Gellesch M."/>
            <person name="Goldberg J."/>
            <person name="Griggs A."/>
            <person name="Gujja S."/>
            <person name="Heilman E."/>
            <person name="Heiman D."/>
            <person name="Hepburn T."/>
            <person name="Howarth C."/>
            <person name="Jen D."/>
            <person name="Larson L."/>
            <person name="Lewis B."/>
            <person name="Mehta T."/>
            <person name="Park D."/>
            <person name="Pearson M."/>
            <person name="Roberts A."/>
            <person name="Saif S."/>
            <person name="Shea T."/>
            <person name="Shenoy N."/>
            <person name="Sisk P."/>
            <person name="Stolte C."/>
            <person name="Sykes S."/>
            <person name="Thomson T."/>
            <person name="Walk T."/>
            <person name="White J."/>
            <person name="Yandava C."/>
            <person name="Izard J."/>
            <person name="Baranova O.V."/>
            <person name="Blanton J.M."/>
            <person name="Tanner A.C."/>
            <person name="Dewhirst F.E."/>
            <person name="Haas B."/>
            <person name="Nusbaum C."/>
            <person name="Birren B."/>
        </authorList>
    </citation>
    <scope>NUCLEOTIDE SEQUENCE [LARGE SCALE GENOMIC DNA]</scope>
    <source>
        <strain evidence="2">1-1 BBBD Race 1</strain>
    </source>
</reference>
<dbReference type="VEuPathDB" id="FungiDB:PTTG_00114"/>
<keyword evidence="4" id="KW-1185">Reference proteome</keyword>
<evidence type="ECO:0000313" key="4">
    <source>
        <dbReference type="Proteomes" id="UP000005240"/>
    </source>
</evidence>
<gene>
    <name evidence="2" type="ORF">PTTG_00114</name>
</gene>
<proteinExistence type="predicted"/>
<feature type="chain" id="PRO_5009386098" description="Ecp2 effector protein domain-containing protein" evidence="1">
    <location>
        <begin position="23"/>
        <end position="229"/>
    </location>
</feature>
<reference evidence="3 4" key="3">
    <citation type="journal article" date="2017" name="G3 (Bethesda)">
        <title>Comparative analysis highlights variable genome content of wheat rusts and divergence of the mating loci.</title>
        <authorList>
            <person name="Cuomo C.A."/>
            <person name="Bakkeren G."/>
            <person name="Khalil H.B."/>
            <person name="Panwar V."/>
            <person name="Joly D."/>
            <person name="Linning R."/>
            <person name="Sakthikumar S."/>
            <person name="Song X."/>
            <person name="Adiconis X."/>
            <person name="Fan L."/>
            <person name="Goldberg J.M."/>
            <person name="Levin J.Z."/>
            <person name="Young S."/>
            <person name="Zeng Q."/>
            <person name="Anikster Y."/>
            <person name="Bruce M."/>
            <person name="Wang M."/>
            <person name="Yin C."/>
            <person name="McCallum B."/>
            <person name="Szabo L.J."/>
            <person name="Hulbert S."/>
            <person name="Chen X."/>
            <person name="Fellers J.P."/>
        </authorList>
    </citation>
    <scope>NUCLEOTIDE SEQUENCE</scope>
    <source>
        <strain evidence="4">Isolate 1-1 / race 1 (BBBD)</strain>
        <strain evidence="3">isolate 1-1 / race 1 (BBBD)</strain>
    </source>
</reference>
<protein>
    <recommendedName>
        <fullName evidence="5">Ecp2 effector protein domain-containing protein</fullName>
    </recommendedName>
</protein>
<evidence type="ECO:0000313" key="2">
    <source>
        <dbReference type="EMBL" id="OAV97374.1"/>
    </source>
</evidence>
<feature type="signal peptide" evidence="1">
    <location>
        <begin position="1"/>
        <end position="22"/>
    </location>
</feature>
<dbReference type="Proteomes" id="UP000005240">
    <property type="component" value="Unassembled WGS sequence"/>
</dbReference>
<dbReference type="STRING" id="630390.A0A0C4EH98"/>
<dbReference type="AlphaFoldDB" id="A0A0C4EH98"/>
<reference evidence="2" key="2">
    <citation type="submission" date="2016-05" db="EMBL/GenBank/DDBJ databases">
        <title>Comparative analysis highlights variable genome content of wheat rusts and divergence of the mating loci.</title>
        <authorList>
            <person name="Cuomo C.A."/>
            <person name="Bakkeren G."/>
            <person name="Szabo L."/>
            <person name="Khalil H."/>
            <person name="Joly D."/>
            <person name="Goldberg J."/>
            <person name="Young S."/>
            <person name="Zeng Q."/>
            <person name="Fellers J."/>
        </authorList>
    </citation>
    <scope>NUCLEOTIDE SEQUENCE [LARGE SCALE GENOMIC DNA]</scope>
    <source>
        <strain evidence="2">1-1 BBBD Race 1</strain>
    </source>
</reference>
<evidence type="ECO:0000256" key="1">
    <source>
        <dbReference type="SAM" id="SignalP"/>
    </source>
</evidence>
<evidence type="ECO:0008006" key="5">
    <source>
        <dbReference type="Google" id="ProtNLM"/>
    </source>
</evidence>
<dbReference type="EMBL" id="ADAS02000013">
    <property type="protein sequence ID" value="OAV97374.1"/>
    <property type="molecule type" value="Genomic_DNA"/>
</dbReference>
<organism evidence="2">
    <name type="scientific">Puccinia triticina (isolate 1-1 / race 1 (BBBD))</name>
    <name type="common">Brown leaf rust fungus</name>
    <dbReference type="NCBI Taxonomy" id="630390"/>
    <lineage>
        <taxon>Eukaryota</taxon>
        <taxon>Fungi</taxon>
        <taxon>Dikarya</taxon>
        <taxon>Basidiomycota</taxon>
        <taxon>Pucciniomycotina</taxon>
        <taxon>Pucciniomycetes</taxon>
        <taxon>Pucciniales</taxon>
        <taxon>Pucciniaceae</taxon>
        <taxon>Puccinia</taxon>
    </lineage>
</organism>
<dbReference type="OrthoDB" id="2503597at2759"/>
<name>A0A0C4EH98_PUCT1</name>